<evidence type="ECO:0000256" key="3">
    <source>
        <dbReference type="RuleBase" id="RU000363"/>
    </source>
</evidence>
<comment type="similarity">
    <text evidence="1 3">Belongs to the short-chain dehydrogenases/reductases (SDR) family.</text>
</comment>
<evidence type="ECO:0000313" key="6">
    <source>
        <dbReference type="Proteomes" id="UP000268857"/>
    </source>
</evidence>
<keyword evidence="2" id="KW-0560">Oxidoreductase</keyword>
<evidence type="ECO:0000313" key="5">
    <source>
        <dbReference type="EMBL" id="RUR76006.1"/>
    </source>
</evidence>
<comment type="caution">
    <text evidence="5">The sequence shown here is derived from an EMBL/GenBank/DDBJ whole genome shotgun (WGS) entry which is preliminary data.</text>
</comment>
<dbReference type="STRING" id="211165.GCA_000317285_06619"/>
<dbReference type="SUPFAM" id="SSF51735">
    <property type="entry name" value="NAD(P)-binding Rossmann-fold domains"/>
    <property type="match status" value="1"/>
</dbReference>
<dbReference type="Pfam" id="PF00106">
    <property type="entry name" value="adh_short"/>
    <property type="match status" value="1"/>
</dbReference>
<sequence length="322" mass="35201">MPRAIKDSVIVITGASSGIGRATALEFAKQRATLLLAARREAALQEVAQECDRLGGKALAVPTDVTIESEVQSLARRAIENFGRLDVWVNNAAVSLFARFEQVPMESFRRVIDTNLFGYIHGARAALPYFREQGSGTLINVSSVVAITGQPYTSPYTISKYAIRGLSDSLRMELYLDNAPDIHVCTVLPASIDTPIFQHAANYTGRKTKALSPVYPAKDVADAIVGLVEKPQREIIVGQAGYLLALEKTVAPDLEERMMARQVDEDHFQDYKPATPTDGNLFEPMQDYTGISGNWLGTGGITTQDVWDLARRAAKVLGIPIY</sequence>
<keyword evidence="6" id="KW-1185">Reference proteome</keyword>
<dbReference type="PANTHER" id="PTHR44196">
    <property type="entry name" value="DEHYDROGENASE/REDUCTASE SDR FAMILY MEMBER 7B"/>
    <property type="match status" value="1"/>
</dbReference>
<organism evidence="5 6">
    <name type="scientific">Chlorogloeopsis fritschii PCC 6912</name>
    <dbReference type="NCBI Taxonomy" id="211165"/>
    <lineage>
        <taxon>Bacteria</taxon>
        <taxon>Bacillati</taxon>
        <taxon>Cyanobacteriota</taxon>
        <taxon>Cyanophyceae</taxon>
        <taxon>Nostocales</taxon>
        <taxon>Chlorogloeopsidaceae</taxon>
        <taxon>Chlorogloeopsis</taxon>
    </lineage>
</organism>
<dbReference type="InterPro" id="IPR036291">
    <property type="entry name" value="NAD(P)-bd_dom_sf"/>
</dbReference>
<dbReference type="PROSITE" id="PS00061">
    <property type="entry name" value="ADH_SHORT"/>
    <property type="match status" value="1"/>
</dbReference>
<dbReference type="Proteomes" id="UP000268857">
    <property type="component" value="Unassembled WGS sequence"/>
</dbReference>
<dbReference type="NCBIfam" id="NF005495">
    <property type="entry name" value="PRK07109.1"/>
    <property type="match status" value="1"/>
</dbReference>
<dbReference type="PRINTS" id="PR00081">
    <property type="entry name" value="GDHRDH"/>
</dbReference>
<dbReference type="InterPro" id="IPR002347">
    <property type="entry name" value="SDR_fam"/>
</dbReference>
<evidence type="ECO:0000256" key="2">
    <source>
        <dbReference type="ARBA" id="ARBA00023002"/>
    </source>
</evidence>
<evidence type="ECO:0000259" key="4">
    <source>
        <dbReference type="SMART" id="SM00822"/>
    </source>
</evidence>
<dbReference type="InterPro" id="IPR057326">
    <property type="entry name" value="KR_dom"/>
</dbReference>
<feature type="domain" description="Ketoreductase" evidence="4">
    <location>
        <begin position="8"/>
        <end position="185"/>
    </location>
</feature>
<dbReference type="PANTHER" id="PTHR44196:SF1">
    <property type="entry name" value="DEHYDROGENASE_REDUCTASE SDR FAMILY MEMBER 7B"/>
    <property type="match status" value="1"/>
</dbReference>
<proteinExistence type="inferred from homology"/>
<dbReference type="EMBL" id="RSCJ01000022">
    <property type="protein sequence ID" value="RUR76006.1"/>
    <property type="molecule type" value="Genomic_DNA"/>
</dbReference>
<dbReference type="OrthoDB" id="9775296at2"/>
<gene>
    <name evidence="5" type="ORF">PCC6912_45780</name>
</gene>
<dbReference type="RefSeq" id="WP_016876851.1">
    <property type="nucleotide sequence ID" value="NZ_AJLN01000152.1"/>
</dbReference>
<dbReference type="Gene3D" id="3.40.50.720">
    <property type="entry name" value="NAD(P)-binding Rossmann-like Domain"/>
    <property type="match status" value="1"/>
</dbReference>
<dbReference type="InterPro" id="IPR020904">
    <property type="entry name" value="Sc_DH/Rdtase_CS"/>
</dbReference>
<dbReference type="PRINTS" id="PR00080">
    <property type="entry name" value="SDRFAMILY"/>
</dbReference>
<accession>A0A3S0XMD1</accession>
<name>A0A3S0XMD1_CHLFR</name>
<dbReference type="SMART" id="SM00822">
    <property type="entry name" value="PKS_KR"/>
    <property type="match status" value="1"/>
</dbReference>
<evidence type="ECO:0000256" key="1">
    <source>
        <dbReference type="ARBA" id="ARBA00006484"/>
    </source>
</evidence>
<dbReference type="GO" id="GO:0016020">
    <property type="term" value="C:membrane"/>
    <property type="evidence" value="ECO:0007669"/>
    <property type="project" value="TreeGrafter"/>
</dbReference>
<reference evidence="5 6" key="1">
    <citation type="journal article" date="2019" name="Genome Biol. Evol.">
        <title>Day and night: Metabolic profiles and evolutionary relationships of six axenic non-marine cyanobacteria.</title>
        <authorList>
            <person name="Will S.E."/>
            <person name="Henke P."/>
            <person name="Boedeker C."/>
            <person name="Huang S."/>
            <person name="Brinkmann H."/>
            <person name="Rohde M."/>
            <person name="Jarek M."/>
            <person name="Friedl T."/>
            <person name="Seufert S."/>
            <person name="Schumacher M."/>
            <person name="Overmann J."/>
            <person name="Neumann-Schaal M."/>
            <person name="Petersen J."/>
        </authorList>
    </citation>
    <scope>NUCLEOTIDE SEQUENCE [LARGE SCALE GENOMIC DNA]</scope>
    <source>
        <strain evidence="5 6">PCC 6912</strain>
    </source>
</reference>
<protein>
    <submittedName>
        <fullName evidence="5">Short-chain dehydrogenase</fullName>
    </submittedName>
</protein>
<dbReference type="AlphaFoldDB" id="A0A3S0XMD1"/>
<dbReference type="GO" id="GO:0016491">
    <property type="term" value="F:oxidoreductase activity"/>
    <property type="evidence" value="ECO:0007669"/>
    <property type="project" value="UniProtKB-KW"/>
</dbReference>
<dbReference type="NCBIfam" id="NF004792">
    <property type="entry name" value="PRK06139.1"/>
    <property type="match status" value="1"/>
</dbReference>